<feature type="region of interest" description="Disordered" evidence="2">
    <location>
        <begin position="1"/>
        <end position="33"/>
    </location>
</feature>
<evidence type="ECO:0000256" key="2">
    <source>
        <dbReference type="SAM" id="MobiDB-lite"/>
    </source>
</evidence>
<reference evidence="3" key="2">
    <citation type="submission" date="2025-09" db="UniProtKB">
        <authorList>
            <consortium name="Ensembl"/>
        </authorList>
    </citation>
    <scope>IDENTIFICATION</scope>
</reference>
<evidence type="ECO:0000313" key="4">
    <source>
        <dbReference type="Proteomes" id="UP000694392"/>
    </source>
</evidence>
<feature type="region of interest" description="Disordered" evidence="2">
    <location>
        <begin position="149"/>
        <end position="169"/>
    </location>
</feature>
<evidence type="ECO:0000313" key="3">
    <source>
        <dbReference type="Ensembl" id="ENSSPUP00000024926.1"/>
    </source>
</evidence>
<name>A0A8D0LCI0_SPHPU</name>
<proteinExistence type="predicted"/>
<dbReference type="Ensembl" id="ENSSPUT00000026611.1">
    <property type="protein sequence ID" value="ENSSPUP00000024926.1"/>
    <property type="gene ID" value="ENSSPUG00000019118.1"/>
</dbReference>
<dbReference type="Proteomes" id="UP000694392">
    <property type="component" value="Unplaced"/>
</dbReference>
<feature type="coiled-coil region" evidence="1">
    <location>
        <begin position="60"/>
        <end position="115"/>
    </location>
</feature>
<keyword evidence="4" id="KW-1185">Reference proteome</keyword>
<dbReference type="GeneTree" id="ENSGT00940000162942"/>
<dbReference type="AlphaFoldDB" id="A0A8D0LCI0"/>
<protein>
    <submittedName>
        <fullName evidence="3">Uncharacterized protein</fullName>
    </submittedName>
</protein>
<accession>A0A8D0LCI0</accession>
<organism evidence="3 4">
    <name type="scientific">Sphenodon punctatus</name>
    <name type="common">Tuatara</name>
    <name type="synonym">Hatteria punctata</name>
    <dbReference type="NCBI Taxonomy" id="8508"/>
    <lineage>
        <taxon>Eukaryota</taxon>
        <taxon>Metazoa</taxon>
        <taxon>Chordata</taxon>
        <taxon>Craniata</taxon>
        <taxon>Vertebrata</taxon>
        <taxon>Euteleostomi</taxon>
        <taxon>Lepidosauria</taxon>
        <taxon>Sphenodontia</taxon>
        <taxon>Sphenodontidae</taxon>
        <taxon>Sphenodon</taxon>
    </lineage>
</organism>
<evidence type="ECO:0000256" key="1">
    <source>
        <dbReference type="SAM" id="Coils"/>
    </source>
</evidence>
<sequence>PAHLTTLEWPEHRPRLQPSAVPRQQMSPRGKRQQILETAQTPGASMQAMERKVDFHTKRLLNLDGRMRTAERKLADCEKTVLEFSDRLESKWAAVGTLLQENGRLQRRLENMENLMKNRNFWILRLPPGSKGEVPKVIIPKWRWGGRWKPEPGVSSSQNKRLVQSGQMK</sequence>
<reference evidence="3" key="1">
    <citation type="submission" date="2025-08" db="UniProtKB">
        <authorList>
            <consortium name="Ensembl"/>
        </authorList>
    </citation>
    <scope>IDENTIFICATION</scope>
</reference>
<keyword evidence="1" id="KW-0175">Coiled coil</keyword>
<feature type="compositionally biased region" description="Polar residues" evidence="2">
    <location>
        <begin position="154"/>
        <end position="169"/>
    </location>
</feature>